<dbReference type="InParanoid" id="K2SNT1"/>
<dbReference type="HOGENOM" id="CLU_1731852_0_0_1"/>
<name>K2SNT1_MACPH</name>
<dbReference type="EMBL" id="AHHD01000207">
    <property type="protein sequence ID" value="EKG18430.1"/>
    <property type="molecule type" value="Genomic_DNA"/>
</dbReference>
<dbReference type="Gene3D" id="3.60.15.10">
    <property type="entry name" value="Ribonuclease Z/Hydroxyacylglutathione hydrolase-like"/>
    <property type="match status" value="1"/>
</dbReference>
<evidence type="ECO:0000256" key="1">
    <source>
        <dbReference type="ARBA" id="ARBA00001947"/>
    </source>
</evidence>
<dbReference type="PANTHER" id="PTHR23131:SF3">
    <property type="entry name" value="ATROCHRYSONE CARBOXYL ACP THIOESTERASE"/>
    <property type="match status" value="1"/>
</dbReference>
<evidence type="ECO:0000313" key="2">
    <source>
        <dbReference type="EMBL" id="EKG18430.1"/>
    </source>
</evidence>
<accession>K2SNT1</accession>
<dbReference type="Gene3D" id="1.10.10.10">
    <property type="entry name" value="Winged helix-like DNA-binding domain superfamily/Winged helix DNA-binding domain"/>
    <property type="match status" value="1"/>
</dbReference>
<evidence type="ECO:0000313" key="3">
    <source>
        <dbReference type="Proteomes" id="UP000007129"/>
    </source>
</evidence>
<comment type="cofactor">
    <cofactor evidence="1">
        <name>Zn(2+)</name>
        <dbReference type="ChEBI" id="CHEBI:29105"/>
    </cofactor>
</comment>
<gene>
    <name evidence="2" type="ORF">MPH_04232</name>
</gene>
<dbReference type="PANTHER" id="PTHR23131">
    <property type="entry name" value="ENDORIBONUCLEASE LACTB2"/>
    <property type="match status" value="1"/>
</dbReference>
<dbReference type="InterPro" id="IPR036866">
    <property type="entry name" value="RibonucZ/Hydroxyglut_hydro"/>
</dbReference>
<comment type="caution">
    <text evidence="2">The sequence shown here is derived from an EMBL/GenBank/DDBJ whole genome shotgun (WGS) entry which is preliminary data.</text>
</comment>
<dbReference type="SUPFAM" id="SSF56281">
    <property type="entry name" value="Metallo-hydrolase/oxidoreductase"/>
    <property type="match status" value="1"/>
</dbReference>
<dbReference type="OrthoDB" id="17458at2759"/>
<organism evidence="2 3">
    <name type="scientific">Macrophomina phaseolina (strain MS6)</name>
    <name type="common">Charcoal rot fungus</name>
    <dbReference type="NCBI Taxonomy" id="1126212"/>
    <lineage>
        <taxon>Eukaryota</taxon>
        <taxon>Fungi</taxon>
        <taxon>Dikarya</taxon>
        <taxon>Ascomycota</taxon>
        <taxon>Pezizomycotina</taxon>
        <taxon>Dothideomycetes</taxon>
        <taxon>Dothideomycetes incertae sedis</taxon>
        <taxon>Botryosphaeriales</taxon>
        <taxon>Botryosphaeriaceae</taxon>
        <taxon>Macrophomina</taxon>
    </lineage>
</organism>
<sequence>MCFVLEEEGAIFTGDNVLGHGFTVVEDLSSYMESLKIMESQGCRLGYPAHGIVCGNIQAKLKEYKEQQLGRERRVIQALKDCRDRQQSIGKSGKVSMSVVELARAIYGTIPEHVLKSAFAPMLNEMLMKLAADRKVAFELNCGERRWFAGPRS</sequence>
<evidence type="ECO:0008006" key="4">
    <source>
        <dbReference type="Google" id="ProtNLM"/>
    </source>
</evidence>
<dbReference type="Proteomes" id="UP000007129">
    <property type="component" value="Unassembled WGS sequence"/>
</dbReference>
<dbReference type="InterPro" id="IPR050662">
    <property type="entry name" value="Sec-metab_biosynth-thioest"/>
</dbReference>
<dbReference type="AlphaFoldDB" id="K2SNT1"/>
<dbReference type="InterPro" id="IPR036388">
    <property type="entry name" value="WH-like_DNA-bd_sf"/>
</dbReference>
<reference evidence="2 3" key="1">
    <citation type="journal article" date="2012" name="BMC Genomics">
        <title>Tools to kill: Genome of one of the most destructive plant pathogenic fungi Macrophomina phaseolina.</title>
        <authorList>
            <person name="Islam M.S."/>
            <person name="Haque M.S."/>
            <person name="Islam M.M."/>
            <person name="Emdad E.M."/>
            <person name="Halim A."/>
            <person name="Hossen Q.M.M."/>
            <person name="Hossain M.Z."/>
            <person name="Ahmed B."/>
            <person name="Rahim S."/>
            <person name="Rahman M.S."/>
            <person name="Alam M.M."/>
            <person name="Hou S."/>
            <person name="Wan X."/>
            <person name="Saito J.A."/>
            <person name="Alam M."/>
        </authorList>
    </citation>
    <scope>NUCLEOTIDE SEQUENCE [LARGE SCALE GENOMIC DNA]</scope>
    <source>
        <strain evidence="2 3">MS6</strain>
    </source>
</reference>
<dbReference type="eggNOG" id="KOG0813">
    <property type="taxonomic scope" value="Eukaryota"/>
</dbReference>
<dbReference type="VEuPathDB" id="FungiDB:MPH_04232"/>
<dbReference type="STRING" id="1126212.K2SNT1"/>
<protein>
    <recommendedName>
        <fullName evidence="4">Beta-lactamase-like protein</fullName>
    </recommendedName>
</protein>
<dbReference type="GO" id="GO:0044550">
    <property type="term" value="P:secondary metabolite biosynthetic process"/>
    <property type="evidence" value="ECO:0007669"/>
    <property type="project" value="TreeGrafter"/>
</dbReference>
<proteinExistence type="predicted"/>